<keyword evidence="2" id="KW-1133">Transmembrane helix</keyword>
<dbReference type="AlphaFoldDB" id="A0A2S7MY00"/>
<accession>A0A2S7MY00</accession>
<gene>
    <name evidence="4" type="ORF">CYL18_13370</name>
</gene>
<reference evidence="4 5" key="1">
    <citation type="submission" date="2017-12" db="EMBL/GenBank/DDBJ databases">
        <title>Taxonomic description and draft genome of Pradoshia cofamensis Gen. nov., sp. nov., a thermotolerant bacillale isolated from anterior gut of earthworm Eisenia fetida.</title>
        <authorList>
            <person name="Saha T."/>
            <person name="Chakraborty R."/>
        </authorList>
    </citation>
    <scope>NUCLEOTIDE SEQUENCE [LARGE SCALE GENOMIC DNA]</scope>
    <source>
        <strain evidence="4 5">EAG3</strain>
    </source>
</reference>
<dbReference type="Pfam" id="PF26347">
    <property type="entry name" value="YtrI_sporulation"/>
    <property type="match status" value="1"/>
</dbReference>
<dbReference type="InterPro" id="IPR058620">
    <property type="entry name" value="YtrI_C"/>
</dbReference>
<evidence type="ECO:0000313" key="5">
    <source>
        <dbReference type="Proteomes" id="UP000239663"/>
    </source>
</evidence>
<dbReference type="EMBL" id="PKOZ01000008">
    <property type="protein sequence ID" value="PQD94646.1"/>
    <property type="molecule type" value="Genomic_DNA"/>
</dbReference>
<keyword evidence="5" id="KW-1185">Reference proteome</keyword>
<dbReference type="InterPro" id="IPR048198">
    <property type="entry name" value="YtrI"/>
</dbReference>
<dbReference type="NCBIfam" id="NF041479">
    <property type="entry name" value="spor_membprot_YtrI"/>
    <property type="match status" value="1"/>
</dbReference>
<evidence type="ECO:0000259" key="3">
    <source>
        <dbReference type="Pfam" id="PF26347"/>
    </source>
</evidence>
<comment type="caution">
    <text evidence="4">The sequence shown here is derived from an EMBL/GenBank/DDBJ whole genome shotgun (WGS) entry which is preliminary data.</text>
</comment>
<feature type="domain" description="Sporulation membrane protein YtrI C-terminal" evidence="3">
    <location>
        <begin position="80"/>
        <end position="163"/>
    </location>
</feature>
<dbReference type="Proteomes" id="UP000239663">
    <property type="component" value="Unassembled WGS sequence"/>
</dbReference>
<sequence length="166" mass="19784">MRIPPYYRNPMWQRFFAGIAIGAVMSWALFFYMFGDLQEKQVQLIQTQQDTIKDLSEEVDIWQSEYEILNKRNESRLLVQDVSVRITNYKKYRLDPLSVFEVEQSIQKDFSSLIGKDLENVSKGKELLKRAIINKDIKVNSRHYQLEIRELVIYTNIEIELAIRQM</sequence>
<evidence type="ECO:0000313" key="4">
    <source>
        <dbReference type="EMBL" id="PQD94646.1"/>
    </source>
</evidence>
<keyword evidence="2" id="KW-0812">Transmembrane</keyword>
<proteinExistence type="predicted"/>
<name>A0A2S7MY00_9BACI</name>
<protein>
    <submittedName>
        <fullName evidence="4">Sporulation protein</fullName>
    </submittedName>
</protein>
<feature type="coiled-coil region" evidence="1">
    <location>
        <begin position="45"/>
        <end position="72"/>
    </location>
</feature>
<dbReference type="RefSeq" id="WP_104850027.1">
    <property type="nucleotide sequence ID" value="NZ_PKOZ01000008.1"/>
</dbReference>
<evidence type="ECO:0000256" key="1">
    <source>
        <dbReference type="SAM" id="Coils"/>
    </source>
</evidence>
<feature type="transmembrane region" description="Helical" evidence="2">
    <location>
        <begin position="12"/>
        <end position="34"/>
    </location>
</feature>
<evidence type="ECO:0000256" key="2">
    <source>
        <dbReference type="SAM" id="Phobius"/>
    </source>
</evidence>
<keyword evidence="1" id="KW-0175">Coiled coil</keyword>
<keyword evidence="2" id="KW-0472">Membrane</keyword>
<dbReference type="OrthoDB" id="2691164at2"/>
<organism evidence="4 5">
    <name type="scientific">Pradoshia eiseniae</name>
    <dbReference type="NCBI Taxonomy" id="2064768"/>
    <lineage>
        <taxon>Bacteria</taxon>
        <taxon>Bacillati</taxon>
        <taxon>Bacillota</taxon>
        <taxon>Bacilli</taxon>
        <taxon>Bacillales</taxon>
        <taxon>Bacillaceae</taxon>
        <taxon>Pradoshia</taxon>
    </lineage>
</organism>